<organism evidence="3 4">
    <name type="scientific">Prochlorococcus marinus (strain MIT 9303)</name>
    <dbReference type="NCBI Taxonomy" id="59922"/>
    <lineage>
        <taxon>Bacteria</taxon>
        <taxon>Bacillati</taxon>
        <taxon>Cyanobacteriota</taxon>
        <taxon>Cyanophyceae</taxon>
        <taxon>Synechococcales</taxon>
        <taxon>Prochlorococcaceae</taxon>
        <taxon>Prochlorococcus</taxon>
    </lineage>
</organism>
<dbReference type="InterPro" id="IPR015402">
    <property type="entry name" value="DUF1980"/>
</dbReference>
<dbReference type="PANTHER" id="PTHR40047">
    <property type="entry name" value="UPF0703 PROTEIN YCGQ"/>
    <property type="match status" value="1"/>
</dbReference>
<gene>
    <name evidence="3" type="ordered locus">P9303_29311</name>
</gene>
<dbReference type="KEGG" id="pmf:P9303_29311"/>
<dbReference type="EMBL" id="CP000554">
    <property type="protein sequence ID" value="ABM79661.1"/>
    <property type="molecule type" value="Genomic_DNA"/>
</dbReference>
<reference evidence="3 4" key="1">
    <citation type="journal article" date="2007" name="PLoS Genet.">
        <title>Patterns and implications of gene gain and loss in the evolution of Prochlorococcus.</title>
        <authorList>
            <person name="Kettler G.C."/>
            <person name="Martiny A.C."/>
            <person name="Huang K."/>
            <person name="Zucker J."/>
            <person name="Coleman M.L."/>
            <person name="Rodrigue S."/>
            <person name="Chen F."/>
            <person name="Lapidus A."/>
            <person name="Ferriera S."/>
            <person name="Johnson J."/>
            <person name="Steglich C."/>
            <person name="Church G.M."/>
            <person name="Richardson P."/>
            <person name="Chisholm S.W."/>
        </authorList>
    </citation>
    <scope>NUCLEOTIDE SEQUENCE [LARGE SCALE GENOMIC DNA]</scope>
    <source>
        <strain evidence="3 4">MIT 9303</strain>
    </source>
</reference>
<evidence type="ECO:0000259" key="2">
    <source>
        <dbReference type="Pfam" id="PF21537"/>
    </source>
</evidence>
<dbReference type="RefSeq" id="WP_011827499.1">
    <property type="nucleotide sequence ID" value="NC_008820.1"/>
</dbReference>
<feature type="domain" description="DUF1980" evidence="2">
    <location>
        <begin position="128"/>
        <end position="214"/>
    </location>
</feature>
<dbReference type="InterPro" id="IPR048447">
    <property type="entry name" value="DUF1980_C"/>
</dbReference>
<evidence type="ECO:0000313" key="4">
    <source>
        <dbReference type="Proteomes" id="UP000002274"/>
    </source>
</evidence>
<evidence type="ECO:0000256" key="1">
    <source>
        <dbReference type="SAM" id="Phobius"/>
    </source>
</evidence>
<dbReference type="HOGENOM" id="CLU_070027_2_0_3"/>
<keyword evidence="1" id="KW-0812">Transmembrane</keyword>
<dbReference type="Pfam" id="PF21537">
    <property type="entry name" value="DUF1980_C"/>
    <property type="match status" value="1"/>
</dbReference>
<accession>A2CDV1</accession>
<keyword evidence="1" id="KW-0472">Membrane</keyword>
<dbReference type="Proteomes" id="UP000002274">
    <property type="component" value="Chromosome"/>
</dbReference>
<dbReference type="STRING" id="59922.P9303_29311"/>
<dbReference type="NCBIfam" id="TIGR03943">
    <property type="entry name" value="TIGR03943 family putative permease subunit"/>
    <property type="match status" value="1"/>
</dbReference>
<dbReference type="AlphaFoldDB" id="A2CDV1"/>
<name>A2CDV1_PROM3</name>
<proteinExistence type="predicted"/>
<evidence type="ECO:0000313" key="3">
    <source>
        <dbReference type="EMBL" id="ABM79661.1"/>
    </source>
</evidence>
<dbReference type="InterPro" id="IPR052955">
    <property type="entry name" value="UPF0703_membrane_permease"/>
</dbReference>
<protein>
    <recommendedName>
        <fullName evidence="2">DUF1980 domain-containing protein</fullName>
    </recommendedName>
</protein>
<feature type="transmembrane region" description="Helical" evidence="1">
    <location>
        <begin position="30"/>
        <end position="50"/>
    </location>
</feature>
<feature type="transmembrane region" description="Helical" evidence="1">
    <location>
        <begin position="62"/>
        <end position="79"/>
    </location>
</feature>
<dbReference type="BioCyc" id="PMAR59922:G1G80-2572-MONOMER"/>
<keyword evidence="1" id="KW-1133">Transmembrane helix</keyword>
<sequence length="217" mass="23799">MMRALLLQLWGWMVVWSVHSGRLDLLLAGGFHKLVSASGVALLIGGVMVGLKSRKRKESVSWPWLASAGMAVLVLLVPPQPSFSDLAASRPQGLLEPPDLAFVLPPQQRTLTDWVRLLRSQPDPDLVDGNPVNISGFVLKRGDQPAQIARLRVRCCLADATPAGLPVSWPVDAKPKANQWLKIEGQMKVETRQGQRVAVVVPETITPIQRPKRPLEP</sequence>
<dbReference type="PANTHER" id="PTHR40047:SF1">
    <property type="entry name" value="UPF0703 PROTEIN YCGQ"/>
    <property type="match status" value="1"/>
</dbReference>